<dbReference type="OrthoDB" id="191139at2759"/>
<dbReference type="Proteomes" id="UP000194127">
    <property type="component" value="Unassembled WGS sequence"/>
</dbReference>
<protein>
    <recommendedName>
        <fullName evidence="5">Ketoreductase (KR) domain-containing protein</fullName>
    </recommendedName>
</protein>
<dbReference type="InterPro" id="IPR002347">
    <property type="entry name" value="SDR_fam"/>
</dbReference>
<dbReference type="GeneID" id="36323331"/>
<comment type="similarity">
    <text evidence="1">Belongs to the short-chain dehydrogenases/reductases (SDR) family.</text>
</comment>
<dbReference type="Gene3D" id="3.40.50.720">
    <property type="entry name" value="NAD(P)-binding Rossmann-like Domain"/>
    <property type="match status" value="1"/>
</dbReference>
<proteinExistence type="inferred from homology"/>
<evidence type="ECO:0000256" key="2">
    <source>
        <dbReference type="ARBA" id="ARBA00023002"/>
    </source>
</evidence>
<dbReference type="AlphaFoldDB" id="A0A1X6NCW4"/>
<dbReference type="PANTHER" id="PTHR24320">
    <property type="entry name" value="RETINOL DEHYDROGENASE"/>
    <property type="match status" value="1"/>
</dbReference>
<organism evidence="3 4">
    <name type="scientific">Postia placenta MAD-698-R-SB12</name>
    <dbReference type="NCBI Taxonomy" id="670580"/>
    <lineage>
        <taxon>Eukaryota</taxon>
        <taxon>Fungi</taxon>
        <taxon>Dikarya</taxon>
        <taxon>Basidiomycota</taxon>
        <taxon>Agaricomycotina</taxon>
        <taxon>Agaricomycetes</taxon>
        <taxon>Polyporales</taxon>
        <taxon>Adustoporiaceae</taxon>
        <taxon>Rhodonia</taxon>
    </lineage>
</organism>
<sequence length="341" mass="37199">MQSIYNKLAGKSEYSQSDVPDMQGRVAVVTGGTVGIGFEVAKALAFAKARVILLSRGQDNAEEAISNIKASQSASGGLVDVTWVSCDLGSLTQVRKIGDQLRKQEERLDLLFCIAGVGVNKYDVSSDGIDRHFAVNHLGHFLLTNRLLPLMRHTSTLPGAPAPRVICMSSSLHTSAPSSVRFESVDEINTDLGSMQLYARSKLANILYVKYGLIERVLDPANDRILALATHPGAVHTGQQDQFKEAYGEVPGTIMKHVVTPFMRSPDQGSLSALWAATCPEVEEHSPKWNGRYITDPGEASKESDMARDPELGANLWRLSEQIVKEKLGEDSLLPWDQSKP</sequence>
<dbReference type="PANTHER" id="PTHR24320:SF281">
    <property type="entry name" value="SHORT CHAIN DEHYDROGENASE_REDUCTASE FAMILY PROTEIN (AFU_ORTHOLOGUE AFUA_5G14310)"/>
    <property type="match status" value="1"/>
</dbReference>
<dbReference type="Pfam" id="PF00106">
    <property type="entry name" value="adh_short"/>
    <property type="match status" value="1"/>
</dbReference>
<dbReference type="InterPro" id="IPR036291">
    <property type="entry name" value="NAD(P)-bd_dom_sf"/>
</dbReference>
<accession>A0A1X6NCW4</accession>
<dbReference type="STRING" id="670580.A0A1X6NCW4"/>
<evidence type="ECO:0008006" key="5">
    <source>
        <dbReference type="Google" id="ProtNLM"/>
    </source>
</evidence>
<gene>
    <name evidence="3" type="ORF">POSPLADRAFT_1043742</name>
</gene>
<dbReference type="RefSeq" id="XP_024343080.1">
    <property type="nucleotide sequence ID" value="XM_024478381.1"/>
</dbReference>
<dbReference type="EMBL" id="KZ110592">
    <property type="protein sequence ID" value="OSX66286.1"/>
    <property type="molecule type" value="Genomic_DNA"/>
</dbReference>
<dbReference type="SUPFAM" id="SSF51735">
    <property type="entry name" value="NAD(P)-binding Rossmann-fold domains"/>
    <property type="match status" value="1"/>
</dbReference>
<keyword evidence="2" id="KW-0560">Oxidoreductase</keyword>
<evidence type="ECO:0000313" key="3">
    <source>
        <dbReference type="EMBL" id="OSX66286.1"/>
    </source>
</evidence>
<dbReference type="PRINTS" id="PR00081">
    <property type="entry name" value="GDHRDH"/>
</dbReference>
<name>A0A1X6NCW4_9APHY</name>
<reference evidence="3 4" key="1">
    <citation type="submission" date="2017-04" db="EMBL/GenBank/DDBJ databases">
        <title>Genome Sequence of the Model Brown-Rot Fungus Postia placenta SB12.</title>
        <authorList>
            <consortium name="DOE Joint Genome Institute"/>
            <person name="Gaskell J."/>
            <person name="Kersten P."/>
            <person name="Larrondo L.F."/>
            <person name="Canessa P."/>
            <person name="Martinez D."/>
            <person name="Hibbett D."/>
            <person name="Schmoll M."/>
            <person name="Kubicek C.P."/>
            <person name="Martinez A.T."/>
            <person name="Yadav J."/>
            <person name="Master E."/>
            <person name="Magnuson J.K."/>
            <person name="James T."/>
            <person name="Yaver D."/>
            <person name="Berka R."/>
            <person name="Labutti K."/>
            <person name="Lipzen A."/>
            <person name="Aerts A."/>
            <person name="Barry K."/>
            <person name="Henrissat B."/>
            <person name="Blanchette R."/>
            <person name="Grigoriev I."/>
            <person name="Cullen D."/>
        </authorList>
    </citation>
    <scope>NUCLEOTIDE SEQUENCE [LARGE SCALE GENOMIC DNA]</scope>
    <source>
        <strain evidence="3 4">MAD-698-R-SB12</strain>
    </source>
</reference>
<keyword evidence="4" id="KW-1185">Reference proteome</keyword>
<dbReference type="GO" id="GO:0016491">
    <property type="term" value="F:oxidoreductase activity"/>
    <property type="evidence" value="ECO:0007669"/>
    <property type="project" value="UniProtKB-KW"/>
</dbReference>
<evidence type="ECO:0000256" key="1">
    <source>
        <dbReference type="ARBA" id="ARBA00006484"/>
    </source>
</evidence>
<evidence type="ECO:0000313" key="4">
    <source>
        <dbReference type="Proteomes" id="UP000194127"/>
    </source>
</evidence>